<evidence type="ECO:0000256" key="8">
    <source>
        <dbReference type="RuleBase" id="RU361257"/>
    </source>
</evidence>
<reference evidence="9 10" key="1">
    <citation type="submission" date="2019-03" db="EMBL/GenBank/DDBJ databases">
        <title>Genomics of glacier-inhabiting Cryobacterium strains.</title>
        <authorList>
            <person name="Liu Q."/>
            <person name="Xin Y.-H."/>
        </authorList>
    </citation>
    <scope>NUCLEOTIDE SEQUENCE [LARGE SCALE GENOMIC DNA]</scope>
    <source>
        <strain evidence="9 10">Hh4</strain>
    </source>
</reference>
<dbReference type="GO" id="GO:0043565">
    <property type="term" value="F:sequence-specific DNA binding"/>
    <property type="evidence" value="ECO:0007669"/>
    <property type="project" value="TreeGrafter"/>
</dbReference>
<evidence type="ECO:0000256" key="1">
    <source>
        <dbReference type="ARBA" id="ARBA00006594"/>
    </source>
</evidence>
<dbReference type="Proteomes" id="UP000298313">
    <property type="component" value="Unassembled WGS sequence"/>
</dbReference>
<dbReference type="SUPFAM" id="SSF53335">
    <property type="entry name" value="S-adenosyl-L-methionine-dependent methyltransferases"/>
    <property type="match status" value="1"/>
</dbReference>
<evidence type="ECO:0000256" key="7">
    <source>
        <dbReference type="PIRSR" id="PIRSR000398-1"/>
    </source>
</evidence>
<evidence type="ECO:0000313" key="9">
    <source>
        <dbReference type="EMBL" id="TFD75040.1"/>
    </source>
</evidence>
<feature type="binding site" evidence="7">
    <location>
        <position position="28"/>
    </location>
    <ligand>
        <name>S-adenosyl-L-methionine</name>
        <dbReference type="ChEBI" id="CHEBI:59789"/>
    </ligand>
</feature>
<dbReference type="AlphaFoldDB" id="A0A4R9B485"/>
<dbReference type="InterPro" id="IPR002052">
    <property type="entry name" value="DNA_methylase_N6_adenine_CS"/>
</dbReference>
<dbReference type="GO" id="GO:1904047">
    <property type="term" value="F:S-adenosyl-L-methionine binding"/>
    <property type="evidence" value="ECO:0007669"/>
    <property type="project" value="TreeGrafter"/>
</dbReference>
<dbReference type="NCBIfam" id="TIGR00571">
    <property type="entry name" value="dam"/>
    <property type="match status" value="1"/>
</dbReference>
<dbReference type="OrthoDB" id="9805629at2"/>
<keyword evidence="4 8" id="KW-0808">Transferase</keyword>
<dbReference type="InterPro" id="IPR012263">
    <property type="entry name" value="M_m6A_EcoRV"/>
</dbReference>
<keyword evidence="10" id="KW-1185">Reference proteome</keyword>
<evidence type="ECO:0000256" key="5">
    <source>
        <dbReference type="ARBA" id="ARBA00022691"/>
    </source>
</evidence>
<accession>A0A4R9B485</accession>
<dbReference type="GO" id="GO:0009307">
    <property type="term" value="P:DNA restriction-modification system"/>
    <property type="evidence" value="ECO:0007669"/>
    <property type="project" value="InterPro"/>
</dbReference>
<dbReference type="Gene3D" id="3.40.50.150">
    <property type="entry name" value="Vaccinia Virus protein VP39"/>
    <property type="match status" value="1"/>
</dbReference>
<comment type="similarity">
    <text evidence="1 8">Belongs to the N(4)/N(6)-methyltransferase family.</text>
</comment>
<evidence type="ECO:0000256" key="3">
    <source>
        <dbReference type="ARBA" id="ARBA00022603"/>
    </source>
</evidence>
<dbReference type="PIRSF" id="PIRSF000398">
    <property type="entry name" value="M_m6A_EcoRV"/>
    <property type="match status" value="1"/>
</dbReference>
<gene>
    <name evidence="9" type="ORF">E3T48_12125</name>
</gene>
<comment type="catalytic activity">
    <reaction evidence="6 8">
        <text>a 2'-deoxyadenosine in DNA + S-adenosyl-L-methionine = an N(6)-methyl-2'-deoxyadenosine in DNA + S-adenosyl-L-homocysteine + H(+)</text>
        <dbReference type="Rhea" id="RHEA:15197"/>
        <dbReference type="Rhea" id="RHEA-COMP:12418"/>
        <dbReference type="Rhea" id="RHEA-COMP:12419"/>
        <dbReference type="ChEBI" id="CHEBI:15378"/>
        <dbReference type="ChEBI" id="CHEBI:57856"/>
        <dbReference type="ChEBI" id="CHEBI:59789"/>
        <dbReference type="ChEBI" id="CHEBI:90615"/>
        <dbReference type="ChEBI" id="CHEBI:90616"/>
        <dbReference type="EC" id="2.1.1.72"/>
    </reaction>
</comment>
<dbReference type="PANTHER" id="PTHR30481">
    <property type="entry name" value="DNA ADENINE METHYLASE"/>
    <property type="match status" value="1"/>
</dbReference>
<feature type="binding site" evidence="7">
    <location>
        <position position="197"/>
    </location>
    <ligand>
        <name>S-adenosyl-L-methionine</name>
        <dbReference type="ChEBI" id="CHEBI:59789"/>
    </ligand>
</feature>
<dbReference type="GO" id="GO:0009007">
    <property type="term" value="F:site-specific DNA-methyltransferase (adenine-specific) activity"/>
    <property type="evidence" value="ECO:0007669"/>
    <property type="project" value="UniProtKB-UniRule"/>
</dbReference>
<feature type="binding site" evidence="7">
    <location>
        <position position="75"/>
    </location>
    <ligand>
        <name>S-adenosyl-L-methionine</name>
        <dbReference type="ChEBI" id="CHEBI:59789"/>
    </ligand>
</feature>
<dbReference type="Pfam" id="PF02086">
    <property type="entry name" value="MethyltransfD12"/>
    <property type="match status" value="1"/>
</dbReference>
<proteinExistence type="inferred from homology"/>
<dbReference type="EMBL" id="SOHH01000085">
    <property type="protein sequence ID" value="TFD75040.1"/>
    <property type="molecule type" value="Genomic_DNA"/>
</dbReference>
<dbReference type="PROSITE" id="PS00092">
    <property type="entry name" value="N6_MTASE"/>
    <property type="match status" value="1"/>
</dbReference>
<feature type="binding site" evidence="7">
    <location>
        <position position="32"/>
    </location>
    <ligand>
        <name>S-adenosyl-L-methionine</name>
        <dbReference type="ChEBI" id="CHEBI:59789"/>
    </ligand>
</feature>
<sequence length="289" mass="32576">MPAPLFGDTLWSDSLEQKAQRVAPFLRWAGGKRWLLPQILDLIGDLPVRRYHEPFVGGGSVFFALDVSEQAFLSDLNTDLIEVYRQVRDRPSDVTEELTKYENTSAEYYAARASSPTAAVQRAARFIYLNHTSFNGIFRVNLKGEYNVPFGHRKNTNMPDEEWLLQASARLQGSELNGADFERALGDVEEGDLVFLDPPYTVAHNNNGFVKYNQHLFSFQDQERLAIEIKKIRDAGANYILTNAAHISIENLFSPLGRKLTVSRRNVIGGKNATRGSAEEFVFTNIGDK</sequence>
<dbReference type="InterPro" id="IPR023095">
    <property type="entry name" value="Ade_MeTrfase_dom_2"/>
</dbReference>
<keyword evidence="3 8" id="KW-0489">Methyltransferase</keyword>
<organism evidence="9 10">
    <name type="scientific">Cryobacterium fucosi</name>
    <dbReference type="NCBI Taxonomy" id="1259157"/>
    <lineage>
        <taxon>Bacteria</taxon>
        <taxon>Bacillati</taxon>
        <taxon>Actinomycetota</taxon>
        <taxon>Actinomycetes</taxon>
        <taxon>Micrococcales</taxon>
        <taxon>Microbacteriaceae</taxon>
        <taxon>Cryobacterium</taxon>
    </lineage>
</organism>
<dbReference type="PANTHER" id="PTHR30481:SF3">
    <property type="entry name" value="DNA ADENINE METHYLASE"/>
    <property type="match status" value="1"/>
</dbReference>
<dbReference type="GO" id="GO:0032259">
    <property type="term" value="P:methylation"/>
    <property type="evidence" value="ECO:0007669"/>
    <property type="project" value="UniProtKB-KW"/>
</dbReference>
<evidence type="ECO:0000313" key="10">
    <source>
        <dbReference type="Proteomes" id="UP000298313"/>
    </source>
</evidence>
<dbReference type="InterPro" id="IPR012327">
    <property type="entry name" value="MeTrfase_D12"/>
</dbReference>
<dbReference type="RefSeq" id="WP_134524309.1">
    <property type="nucleotide sequence ID" value="NZ_SOHH01000085.1"/>
</dbReference>
<keyword evidence="5 8" id="KW-0949">S-adenosyl-L-methionine</keyword>
<dbReference type="Gene3D" id="1.10.1020.10">
    <property type="entry name" value="Adenine-specific Methyltransferase, Domain 2"/>
    <property type="match status" value="1"/>
</dbReference>
<evidence type="ECO:0000256" key="6">
    <source>
        <dbReference type="ARBA" id="ARBA00047942"/>
    </source>
</evidence>
<dbReference type="EC" id="2.1.1.72" evidence="2 8"/>
<dbReference type="GO" id="GO:0006298">
    <property type="term" value="P:mismatch repair"/>
    <property type="evidence" value="ECO:0007669"/>
    <property type="project" value="TreeGrafter"/>
</dbReference>
<dbReference type="InterPro" id="IPR029063">
    <property type="entry name" value="SAM-dependent_MTases_sf"/>
</dbReference>
<protein>
    <recommendedName>
        <fullName evidence="2 8">Site-specific DNA-methyltransferase (adenine-specific)</fullName>
        <ecNumber evidence="2 8">2.1.1.72</ecNumber>
    </recommendedName>
</protein>
<name>A0A4R9B485_9MICO</name>
<comment type="caution">
    <text evidence="9">The sequence shown here is derived from an EMBL/GenBank/DDBJ whole genome shotgun (WGS) entry which is preliminary data.</text>
</comment>
<dbReference type="PRINTS" id="PR00505">
    <property type="entry name" value="D12N6MTFRASE"/>
</dbReference>
<evidence type="ECO:0000256" key="4">
    <source>
        <dbReference type="ARBA" id="ARBA00022679"/>
    </source>
</evidence>
<evidence type="ECO:0000256" key="2">
    <source>
        <dbReference type="ARBA" id="ARBA00011900"/>
    </source>
</evidence>